<evidence type="ECO:0000256" key="1">
    <source>
        <dbReference type="SAM" id="MobiDB-lite"/>
    </source>
</evidence>
<proteinExistence type="predicted"/>
<feature type="compositionally biased region" description="Basic and acidic residues" evidence="1">
    <location>
        <begin position="128"/>
        <end position="154"/>
    </location>
</feature>
<keyword evidence="2" id="KW-0472">Membrane</keyword>
<reference evidence="3 4" key="1">
    <citation type="submission" date="2020-08" db="EMBL/GenBank/DDBJ databases">
        <title>Genomic Encyclopedia of Type Strains, Phase IV (KMG-IV): sequencing the most valuable type-strain genomes for metagenomic binning, comparative biology and taxonomic classification.</title>
        <authorList>
            <person name="Goeker M."/>
        </authorList>
    </citation>
    <scope>NUCLEOTIDE SEQUENCE [LARGE SCALE GENOMIC DNA]</scope>
    <source>
        <strain evidence="3 4">DSM 4737</strain>
    </source>
</reference>
<dbReference type="RefSeq" id="WP_183211930.1">
    <property type="nucleotide sequence ID" value="NZ_JACHOR010000001.1"/>
</dbReference>
<dbReference type="EMBL" id="JACHOR010000001">
    <property type="protein sequence ID" value="MBB5744988.1"/>
    <property type="molecule type" value="Genomic_DNA"/>
</dbReference>
<accession>A0A7W9FEX8</accession>
<name>A0A7W9FEX8_9CAUL</name>
<feature type="transmembrane region" description="Helical" evidence="2">
    <location>
        <begin position="60"/>
        <end position="80"/>
    </location>
</feature>
<keyword evidence="2" id="KW-0812">Transmembrane</keyword>
<comment type="caution">
    <text evidence="3">The sequence shown here is derived from an EMBL/GenBank/DDBJ whole genome shotgun (WGS) entry which is preliminary data.</text>
</comment>
<evidence type="ECO:0000256" key="2">
    <source>
        <dbReference type="SAM" id="Phobius"/>
    </source>
</evidence>
<evidence type="ECO:0000313" key="4">
    <source>
        <dbReference type="Proteomes" id="UP000545037"/>
    </source>
</evidence>
<sequence>MSDPSVDPAYPPLSTLSTGLRCRCPRCGKGPLLKGYLTIRDRCPACGLDYSFADPADGPAFFVASGVGLIGMMAFMAFEFTVHPPIWVHMAVTLPLLAIACMASLRPFKGWLVSEQYVHKAAPPEFESVGKHGEGTAWRGQDERAARRAARTPD</sequence>
<gene>
    <name evidence="3" type="ORF">GGR13_000560</name>
</gene>
<keyword evidence="2" id="KW-1133">Transmembrane helix</keyword>
<dbReference type="AlphaFoldDB" id="A0A7W9FEX8"/>
<evidence type="ECO:0000313" key="3">
    <source>
        <dbReference type="EMBL" id="MBB5744988.1"/>
    </source>
</evidence>
<organism evidence="3 4">
    <name type="scientific">Brevundimonas variabilis</name>
    <dbReference type="NCBI Taxonomy" id="74312"/>
    <lineage>
        <taxon>Bacteria</taxon>
        <taxon>Pseudomonadati</taxon>
        <taxon>Pseudomonadota</taxon>
        <taxon>Alphaproteobacteria</taxon>
        <taxon>Caulobacterales</taxon>
        <taxon>Caulobacteraceae</taxon>
        <taxon>Brevundimonas</taxon>
    </lineage>
</organism>
<keyword evidence="4" id="KW-1185">Reference proteome</keyword>
<protein>
    <submittedName>
        <fullName evidence="3">Uncharacterized protein (DUF983 family)</fullName>
    </submittedName>
</protein>
<dbReference type="Pfam" id="PF06170">
    <property type="entry name" value="DUF983"/>
    <property type="match status" value="1"/>
</dbReference>
<feature type="transmembrane region" description="Helical" evidence="2">
    <location>
        <begin position="86"/>
        <end position="105"/>
    </location>
</feature>
<dbReference type="InterPro" id="IPR009325">
    <property type="entry name" value="DUF983"/>
</dbReference>
<dbReference type="Proteomes" id="UP000545037">
    <property type="component" value="Unassembled WGS sequence"/>
</dbReference>
<feature type="region of interest" description="Disordered" evidence="1">
    <location>
        <begin position="126"/>
        <end position="154"/>
    </location>
</feature>